<sequence>MKNIEIVSSTDSAEHELFAATEEEFAVFFRPGENIAFLERLAQHVSKVQLYATLSRVLARPVGRAPGIAAHGILFYEQELGEREPL</sequence>
<organism evidence="1 2">
    <name type="scientific">Ramlibacter alkalitolerans</name>
    <dbReference type="NCBI Taxonomy" id="2039631"/>
    <lineage>
        <taxon>Bacteria</taxon>
        <taxon>Pseudomonadati</taxon>
        <taxon>Pseudomonadota</taxon>
        <taxon>Betaproteobacteria</taxon>
        <taxon>Burkholderiales</taxon>
        <taxon>Comamonadaceae</taxon>
        <taxon>Ramlibacter</taxon>
    </lineage>
</organism>
<accession>A0ABS1JL84</accession>
<reference evidence="1 2" key="1">
    <citation type="journal article" date="2017" name="Int. J. Syst. Evol. Microbiol.">
        <title>Ramlibacter alkalitolerans sp. nov., alkali-tolerant bacterium isolated from soil of ginseng.</title>
        <authorList>
            <person name="Lee D.H."/>
            <person name="Cha C.J."/>
        </authorList>
    </citation>
    <scope>NUCLEOTIDE SEQUENCE [LARGE SCALE GENOMIC DNA]</scope>
    <source>
        <strain evidence="1 2">KACC 19305</strain>
    </source>
</reference>
<dbReference type="EMBL" id="JAEQND010000004">
    <property type="protein sequence ID" value="MBL0424978.1"/>
    <property type="molecule type" value="Genomic_DNA"/>
</dbReference>
<evidence type="ECO:0000313" key="1">
    <source>
        <dbReference type="EMBL" id="MBL0424978.1"/>
    </source>
</evidence>
<comment type="caution">
    <text evidence="1">The sequence shown here is derived from an EMBL/GenBank/DDBJ whole genome shotgun (WGS) entry which is preliminary data.</text>
</comment>
<gene>
    <name evidence="1" type="ORF">JI746_07655</name>
</gene>
<protein>
    <submittedName>
        <fullName evidence="1">Uncharacterized protein</fullName>
    </submittedName>
</protein>
<keyword evidence="2" id="KW-1185">Reference proteome</keyword>
<name>A0ABS1JL84_9BURK</name>
<dbReference type="RefSeq" id="WP_201688228.1">
    <property type="nucleotide sequence ID" value="NZ_JAEQND010000004.1"/>
</dbReference>
<dbReference type="Proteomes" id="UP000622707">
    <property type="component" value="Unassembled WGS sequence"/>
</dbReference>
<proteinExistence type="predicted"/>
<evidence type="ECO:0000313" key="2">
    <source>
        <dbReference type="Proteomes" id="UP000622707"/>
    </source>
</evidence>